<evidence type="ECO:0000313" key="2">
    <source>
        <dbReference type="Proteomes" id="UP000602653"/>
    </source>
</evidence>
<evidence type="ECO:0008006" key="3">
    <source>
        <dbReference type="Google" id="ProtNLM"/>
    </source>
</evidence>
<sequence>MPSPTVLSLDASPSLNFYPVAKNTRPYKSHIPVTRRETIAPPATSPDKPFDRISFAATTSEHTNDDDDRRALDRALPDGLAPAKAFAAHAVGQAVEVLQGHRPIRQLQTWLAPGVYRALAARAGLNLRLHGPAPRASRPAIRRLYISHPRRRIAEVSIVIHDGFQIRAVALRLEIRRERWQVTALEIA</sequence>
<dbReference type="InterPro" id="IPR045596">
    <property type="entry name" value="DUF6459"/>
</dbReference>
<organism evidence="1 2">
    <name type="scientific">Arcanobacterium phocisimile</name>
    <dbReference type="NCBI Taxonomy" id="1302235"/>
    <lineage>
        <taxon>Bacteria</taxon>
        <taxon>Bacillati</taxon>
        <taxon>Actinomycetota</taxon>
        <taxon>Actinomycetes</taxon>
        <taxon>Actinomycetales</taxon>
        <taxon>Actinomycetaceae</taxon>
        <taxon>Arcanobacterium</taxon>
    </lineage>
</organism>
<dbReference type="Proteomes" id="UP000602653">
    <property type="component" value="Chromosome"/>
</dbReference>
<evidence type="ECO:0000313" key="1">
    <source>
        <dbReference type="EMBL" id="QRV02465.1"/>
    </source>
</evidence>
<proteinExistence type="predicted"/>
<reference evidence="1 2" key="1">
    <citation type="submission" date="2021-02" db="EMBL/GenBank/DDBJ databases">
        <title>Complete Genome Sequence of Arcanobacterium phocisimile strain DSM 26142T from a harbour seal.</title>
        <authorList>
            <person name="Borowiak M."/>
            <person name="Alssahen M."/>
            <person name="Malorny B."/>
            <person name="Laemmler C."/>
            <person name="Siebert U."/>
            <person name="Ploetz M."/>
            <person name="Abdulmawjood A."/>
        </authorList>
    </citation>
    <scope>NUCLEOTIDE SEQUENCE [LARGE SCALE GENOMIC DNA]</scope>
    <source>
        <strain evidence="1 2">DSM 26142</strain>
    </source>
</reference>
<dbReference type="Pfam" id="PF20060">
    <property type="entry name" value="DUF6459"/>
    <property type="match status" value="1"/>
</dbReference>
<dbReference type="RefSeq" id="WP_204424930.1">
    <property type="nucleotide sequence ID" value="NZ_CP070228.1"/>
</dbReference>
<protein>
    <recommendedName>
        <fullName evidence="3">Energy transducer TonB</fullName>
    </recommendedName>
</protein>
<accession>A0ABX7IK34</accession>
<gene>
    <name evidence="1" type="ORF">JTE88_01530</name>
</gene>
<dbReference type="EMBL" id="CP070228">
    <property type="protein sequence ID" value="QRV02465.1"/>
    <property type="molecule type" value="Genomic_DNA"/>
</dbReference>
<name>A0ABX7IK34_9ACTO</name>
<keyword evidence="2" id="KW-1185">Reference proteome</keyword>